<dbReference type="Proteomes" id="UP001230496">
    <property type="component" value="Chromosome"/>
</dbReference>
<reference evidence="1 2" key="1">
    <citation type="submission" date="2023-08" db="EMBL/GenBank/DDBJ databases">
        <title>Comparative genomics and taxonomic characterization of three novel marine species of genus Marivirga.</title>
        <authorList>
            <person name="Muhammad N."/>
            <person name="Kim S.-G."/>
        </authorList>
    </citation>
    <scope>NUCLEOTIDE SEQUENCE [LARGE SCALE GENOMIC DNA]</scope>
    <source>
        <strain evidence="1 2">BDSF4-3</strain>
    </source>
</reference>
<proteinExistence type="predicted"/>
<dbReference type="EMBL" id="CP129971">
    <property type="protein sequence ID" value="WKK74711.1"/>
    <property type="molecule type" value="Genomic_DNA"/>
</dbReference>
<gene>
    <name evidence="1" type="ORF">QYS49_23890</name>
</gene>
<sequence length="183" mass="21593">MKILFLIQILSLITVSSIYSQDYYPLEVGNNWNFKIPGGDSYSTQVLEDFYNYHGRKYYQVEVKYSWGTTEINYKRKDKDGNEVYLNTKTGTESINIPSKLVEDYSWFSKDKSWKYKIIELNQILKTPVKTYENCLVIKAEQINYQDLNKFQVYYNYYVAGIGFVGSKDEYGLISYLSSYELN</sequence>
<accession>A0AA49J963</accession>
<keyword evidence="2" id="KW-1185">Reference proteome</keyword>
<name>A0AA49J963_9BACT</name>
<organism evidence="1 2">
    <name type="scientific">Marivirga salinarum</name>
    <dbReference type="NCBI Taxonomy" id="3059078"/>
    <lineage>
        <taxon>Bacteria</taxon>
        <taxon>Pseudomonadati</taxon>
        <taxon>Bacteroidota</taxon>
        <taxon>Cytophagia</taxon>
        <taxon>Cytophagales</taxon>
        <taxon>Marivirgaceae</taxon>
        <taxon>Marivirga</taxon>
    </lineage>
</organism>
<evidence type="ECO:0000313" key="2">
    <source>
        <dbReference type="Proteomes" id="UP001230496"/>
    </source>
</evidence>
<dbReference type="RefSeq" id="WP_308347317.1">
    <property type="nucleotide sequence ID" value="NZ_CP129971.1"/>
</dbReference>
<dbReference type="AlphaFoldDB" id="A0AA49J963"/>
<evidence type="ECO:0008006" key="3">
    <source>
        <dbReference type="Google" id="ProtNLM"/>
    </source>
</evidence>
<dbReference type="KEGG" id="msaa:QYS49_23890"/>
<protein>
    <recommendedName>
        <fullName evidence="3">DUF3108 domain-containing protein</fullName>
    </recommendedName>
</protein>
<evidence type="ECO:0000313" key="1">
    <source>
        <dbReference type="EMBL" id="WKK74711.1"/>
    </source>
</evidence>